<dbReference type="Pfam" id="PF00535">
    <property type="entry name" value="Glycos_transf_2"/>
    <property type="match status" value="1"/>
</dbReference>
<dbReference type="RefSeq" id="WP_163045888.1">
    <property type="nucleotide sequence ID" value="NZ_JAAAMJ010000025.1"/>
</dbReference>
<feature type="domain" description="Glycosyltransferase 2-like" evidence="1">
    <location>
        <begin position="15"/>
        <end position="177"/>
    </location>
</feature>
<comment type="caution">
    <text evidence="2">The sequence shown here is derived from an EMBL/GenBank/DDBJ whole genome shotgun (WGS) entry which is preliminary data.</text>
</comment>
<keyword evidence="2" id="KW-0808">Transferase</keyword>
<dbReference type="AlphaFoldDB" id="A0A6L9MNS3"/>
<dbReference type="Gene3D" id="3.90.550.10">
    <property type="entry name" value="Spore Coat Polysaccharide Biosynthesis Protein SpsA, Chain A"/>
    <property type="match status" value="1"/>
</dbReference>
<sequence>MTATDLHNRPLVTFAVFAYNQERYIREAVEGAFAQTYEPLEIILSDDCSRDRTFNIMQDMAANYKGPHVVRVRRNANNIATFGHLMSVCRESAGEYIVVAAGDDISHAERTTKIVSFMLRNRLSAASSIAERFAGEGGNNRSLGLTTPIYTRYDRIFSDRSVVRIHGATAAYRKSALPLDIPVTQRLLTEDTVLETYFAWAAERVEFLHENLIYYRVHADNTSHRMAADSSSEIANSEIRLCRMKGEAAKSIEFLMECIIREDAELHNETNREILLRASRKLSYLRKRMEWYDLSLFQRIRIFREFNYYDGFFGGLSRLMGMKAYVTTKKTINLIKQSGN</sequence>
<dbReference type="InterPro" id="IPR029044">
    <property type="entry name" value="Nucleotide-diphossugar_trans"/>
</dbReference>
<reference evidence="2 3" key="1">
    <citation type="submission" date="2020-01" db="EMBL/GenBank/DDBJ databases">
        <title>Genomes of bacteria type strains.</title>
        <authorList>
            <person name="Chen J."/>
            <person name="Zhu S."/>
            <person name="Chen J."/>
        </authorList>
    </citation>
    <scope>NUCLEOTIDE SEQUENCE [LARGE SCALE GENOMIC DNA]</scope>
    <source>
        <strain evidence="2 3">KCTC 52919</strain>
    </source>
</reference>
<proteinExistence type="predicted"/>
<keyword evidence="3" id="KW-1185">Reference proteome</keyword>
<gene>
    <name evidence="2" type="ORF">GTW51_20380</name>
</gene>
<evidence type="ECO:0000313" key="2">
    <source>
        <dbReference type="EMBL" id="NDV89038.1"/>
    </source>
</evidence>
<evidence type="ECO:0000313" key="3">
    <source>
        <dbReference type="Proteomes" id="UP000476332"/>
    </source>
</evidence>
<dbReference type="Proteomes" id="UP000476332">
    <property type="component" value="Unassembled WGS sequence"/>
</dbReference>
<dbReference type="PANTHER" id="PTHR22916:SF3">
    <property type="entry name" value="UDP-GLCNAC:BETAGAL BETA-1,3-N-ACETYLGLUCOSAMINYLTRANSFERASE-LIKE PROTEIN 1"/>
    <property type="match status" value="1"/>
</dbReference>
<accession>A0A6L9MNS3</accession>
<protein>
    <submittedName>
        <fullName evidence="2">Glycosyltransferase</fullName>
    </submittedName>
</protein>
<dbReference type="EMBL" id="JAAAMJ010000025">
    <property type="protein sequence ID" value="NDV89038.1"/>
    <property type="molecule type" value="Genomic_DNA"/>
</dbReference>
<dbReference type="SUPFAM" id="SSF53448">
    <property type="entry name" value="Nucleotide-diphospho-sugar transferases"/>
    <property type="match status" value="1"/>
</dbReference>
<dbReference type="InterPro" id="IPR001173">
    <property type="entry name" value="Glyco_trans_2-like"/>
</dbReference>
<dbReference type="PANTHER" id="PTHR22916">
    <property type="entry name" value="GLYCOSYLTRANSFERASE"/>
    <property type="match status" value="1"/>
</dbReference>
<organism evidence="2 3">
    <name type="scientific">Aurantimonas aggregata</name>
    <dbReference type="NCBI Taxonomy" id="2047720"/>
    <lineage>
        <taxon>Bacteria</taxon>
        <taxon>Pseudomonadati</taxon>
        <taxon>Pseudomonadota</taxon>
        <taxon>Alphaproteobacteria</taxon>
        <taxon>Hyphomicrobiales</taxon>
        <taxon>Aurantimonadaceae</taxon>
        <taxon>Aurantimonas</taxon>
    </lineage>
</organism>
<evidence type="ECO:0000259" key="1">
    <source>
        <dbReference type="Pfam" id="PF00535"/>
    </source>
</evidence>
<dbReference type="GO" id="GO:0016758">
    <property type="term" value="F:hexosyltransferase activity"/>
    <property type="evidence" value="ECO:0007669"/>
    <property type="project" value="UniProtKB-ARBA"/>
</dbReference>
<name>A0A6L9MNS3_9HYPH</name>